<accession>A0ABW2DLL3</accession>
<organism evidence="2 3">
    <name type="scientific">Rufibacter roseus</name>
    <dbReference type="NCBI Taxonomy" id="1567108"/>
    <lineage>
        <taxon>Bacteria</taxon>
        <taxon>Pseudomonadati</taxon>
        <taxon>Bacteroidota</taxon>
        <taxon>Cytophagia</taxon>
        <taxon>Cytophagales</taxon>
        <taxon>Hymenobacteraceae</taxon>
        <taxon>Rufibacter</taxon>
    </lineage>
</organism>
<feature type="transmembrane region" description="Helical" evidence="1">
    <location>
        <begin position="264"/>
        <end position="288"/>
    </location>
</feature>
<dbReference type="EMBL" id="JBHSYQ010000006">
    <property type="protein sequence ID" value="MFC6998570.1"/>
    <property type="molecule type" value="Genomic_DNA"/>
</dbReference>
<sequence length="602" mass="70319">MITILALGVLLFLVFYLVGSFFLQLRFINQCSFLQHVLSFWVGLLLVVSVYAVIKAAFVTILFLVLPVLFWMRPMILAFTIDVQTSSLRFVCGAISTYVFLFFLQVNFQFDFLQNPFNYLDHIHGEDAEERFIYSSILSLLHYTGVETISPEAVLKGFSGVSMYHFVEFWLGSLFKTLHNEKSDYVLFYFVYPLFKTFGLLTVFAVFADKIKGRNSLLLVLVVIFCYLVLGIRWVFEPAYRMQLREIVMIPMFLLASKSLQLKYYSVTVALLMIATVVNILFLPALLVMAGLFFCKLRKWNIIAVVIFLVLYVLFFYFFKEQVRDKYLSTGIVETVSLALGDSLINRTYRVLLLAFLSYPFRVILSFLVLKNYKMLKDKALVFDLAYWILFCFLAYHLAFVVLAKVSVDSDQLKRMAYLLTSLAFFFVLYEFFKKRQFAVCFVIMLLMTDFHYPLAKISMKRNYDHELENKVASLGKGKFLRGLFVDENEQLPNQWYLYFYPTHVTEYARGNDYRMHLFTYDVSGLRNSISKLAPLDQPALYKTIQPLFSIEKGIIENINHHEIDLVWVSKDSRYLSTFKGLTPFHELEEYLIYSFESPIAQ</sequence>
<feature type="transmembrane region" description="Helical" evidence="1">
    <location>
        <begin position="88"/>
        <end position="108"/>
    </location>
</feature>
<dbReference type="RefSeq" id="WP_153042069.1">
    <property type="nucleotide sequence ID" value="NZ_JBHSYQ010000006.1"/>
</dbReference>
<name>A0ABW2DLL3_9BACT</name>
<feature type="transmembrane region" description="Helical" evidence="1">
    <location>
        <begin position="186"/>
        <end position="208"/>
    </location>
</feature>
<keyword evidence="1" id="KW-1133">Transmembrane helix</keyword>
<keyword evidence="1" id="KW-0472">Membrane</keyword>
<feature type="transmembrane region" description="Helical" evidence="1">
    <location>
        <begin position="37"/>
        <end position="54"/>
    </location>
</feature>
<feature type="transmembrane region" description="Helical" evidence="1">
    <location>
        <begin position="6"/>
        <end position="25"/>
    </location>
</feature>
<feature type="transmembrane region" description="Helical" evidence="1">
    <location>
        <begin position="438"/>
        <end position="455"/>
    </location>
</feature>
<protein>
    <submittedName>
        <fullName evidence="2">Uncharacterized protein</fullName>
    </submittedName>
</protein>
<feature type="transmembrane region" description="Helical" evidence="1">
    <location>
        <begin position="60"/>
        <end position="81"/>
    </location>
</feature>
<feature type="transmembrane region" description="Helical" evidence="1">
    <location>
        <begin position="416"/>
        <end position="433"/>
    </location>
</feature>
<feature type="transmembrane region" description="Helical" evidence="1">
    <location>
        <begin position="300"/>
        <end position="319"/>
    </location>
</feature>
<evidence type="ECO:0000256" key="1">
    <source>
        <dbReference type="SAM" id="Phobius"/>
    </source>
</evidence>
<reference evidence="3" key="1">
    <citation type="journal article" date="2019" name="Int. J. Syst. Evol. Microbiol.">
        <title>The Global Catalogue of Microorganisms (GCM) 10K type strain sequencing project: providing services to taxonomists for standard genome sequencing and annotation.</title>
        <authorList>
            <consortium name="The Broad Institute Genomics Platform"/>
            <consortium name="The Broad Institute Genome Sequencing Center for Infectious Disease"/>
            <person name="Wu L."/>
            <person name="Ma J."/>
        </authorList>
    </citation>
    <scope>NUCLEOTIDE SEQUENCE [LARGE SCALE GENOMIC DNA]</scope>
    <source>
        <strain evidence="3">CGMCC 4.7393</strain>
    </source>
</reference>
<proteinExistence type="predicted"/>
<gene>
    <name evidence="2" type="ORF">ACFQHR_13105</name>
</gene>
<evidence type="ECO:0000313" key="2">
    <source>
        <dbReference type="EMBL" id="MFC6998570.1"/>
    </source>
</evidence>
<feature type="transmembrane region" description="Helical" evidence="1">
    <location>
        <begin position="382"/>
        <end position="404"/>
    </location>
</feature>
<dbReference type="Proteomes" id="UP001596405">
    <property type="component" value="Unassembled WGS sequence"/>
</dbReference>
<comment type="caution">
    <text evidence="2">The sequence shown here is derived from an EMBL/GenBank/DDBJ whole genome shotgun (WGS) entry which is preliminary data.</text>
</comment>
<feature type="transmembrane region" description="Helical" evidence="1">
    <location>
        <begin position="351"/>
        <end position="370"/>
    </location>
</feature>
<feature type="transmembrane region" description="Helical" evidence="1">
    <location>
        <begin position="217"/>
        <end position="236"/>
    </location>
</feature>
<keyword evidence="3" id="KW-1185">Reference proteome</keyword>
<keyword evidence="1" id="KW-0812">Transmembrane</keyword>
<evidence type="ECO:0000313" key="3">
    <source>
        <dbReference type="Proteomes" id="UP001596405"/>
    </source>
</evidence>